<name>A0A8J6N6I5_9BACT</name>
<dbReference type="AlphaFoldDB" id="A0A8J6N6I5"/>
<proteinExistence type="predicted"/>
<sequence>MQTIQKYYRVDRREICFLRFIFEAYDGIAILTTIDSGSGFVVLHISPGCEEDVEMVLQDLKKEIMIEPVAFKKGVKC</sequence>
<protein>
    <submittedName>
        <fullName evidence="1">DUF4911 domain-containing protein</fullName>
    </submittedName>
</protein>
<organism evidence="1 2">
    <name type="scientific">Candidatus Desulfaltia bathyphila</name>
    <dbReference type="NCBI Taxonomy" id="2841697"/>
    <lineage>
        <taxon>Bacteria</taxon>
        <taxon>Pseudomonadati</taxon>
        <taxon>Thermodesulfobacteriota</taxon>
        <taxon>Desulfobacteria</taxon>
        <taxon>Desulfobacterales</taxon>
        <taxon>Desulfobacterales incertae sedis</taxon>
        <taxon>Candidatus Desulfaltia</taxon>
    </lineage>
</organism>
<dbReference type="InterPro" id="IPR032587">
    <property type="entry name" value="DUF4911"/>
</dbReference>
<evidence type="ECO:0000313" key="1">
    <source>
        <dbReference type="EMBL" id="MBC8200378.1"/>
    </source>
</evidence>
<dbReference type="EMBL" id="JACNLL010000102">
    <property type="protein sequence ID" value="MBC8200378.1"/>
    <property type="molecule type" value="Genomic_DNA"/>
</dbReference>
<accession>A0A8J6N6I5</accession>
<comment type="caution">
    <text evidence="1">The sequence shown here is derived from an EMBL/GenBank/DDBJ whole genome shotgun (WGS) entry which is preliminary data.</text>
</comment>
<evidence type="ECO:0000313" key="2">
    <source>
        <dbReference type="Proteomes" id="UP000603545"/>
    </source>
</evidence>
<dbReference type="Pfam" id="PF16256">
    <property type="entry name" value="DUF4911"/>
    <property type="match status" value="1"/>
</dbReference>
<dbReference type="Proteomes" id="UP000603545">
    <property type="component" value="Unassembled WGS sequence"/>
</dbReference>
<gene>
    <name evidence="1" type="ORF">H8E80_10140</name>
</gene>
<reference evidence="1 2" key="1">
    <citation type="submission" date="2020-08" db="EMBL/GenBank/DDBJ databases">
        <title>Bridging the membrane lipid divide: bacteria of the FCB group superphylum have the potential to synthesize archaeal ether lipids.</title>
        <authorList>
            <person name="Villanueva L."/>
            <person name="Von Meijenfeldt F.A.B."/>
            <person name="Westbye A.B."/>
            <person name="Yadav S."/>
            <person name="Hopmans E.C."/>
            <person name="Dutilh B.E."/>
            <person name="Sinninghe Damste J.S."/>
        </authorList>
    </citation>
    <scope>NUCLEOTIDE SEQUENCE [LARGE SCALE GENOMIC DNA]</scope>
    <source>
        <strain evidence="1">NIOZ-UU82</strain>
    </source>
</reference>